<name>A0A2T4Q267_STAWA</name>
<keyword evidence="1" id="KW-0812">Transmembrane</keyword>
<reference evidence="2 3" key="1">
    <citation type="journal article" date="2016" name="Front. Microbiol.">
        <title>Comprehensive Phylogenetic Analysis of Bovine Non-aureus Staphylococci Species Based on Whole-Genome Sequencing.</title>
        <authorList>
            <person name="Naushad S."/>
            <person name="Barkema H.W."/>
            <person name="Luby C."/>
            <person name="Condas L.A."/>
            <person name="Nobrega D.B."/>
            <person name="Carson D.A."/>
            <person name="De Buck J."/>
        </authorList>
    </citation>
    <scope>NUCLEOTIDE SEQUENCE [LARGE SCALE GENOMIC DNA]</scope>
    <source>
        <strain evidence="2 3">SNUC 2993</strain>
    </source>
</reference>
<organism evidence="2 3">
    <name type="scientific">Staphylococcus warneri</name>
    <dbReference type="NCBI Taxonomy" id="1292"/>
    <lineage>
        <taxon>Bacteria</taxon>
        <taxon>Bacillati</taxon>
        <taxon>Bacillota</taxon>
        <taxon>Bacilli</taxon>
        <taxon>Bacillales</taxon>
        <taxon>Staphylococcaceae</taxon>
        <taxon>Staphylococcus</taxon>
    </lineage>
</organism>
<comment type="caution">
    <text evidence="2">The sequence shown here is derived from an EMBL/GenBank/DDBJ whole genome shotgun (WGS) entry which is preliminary data.</text>
</comment>
<protein>
    <submittedName>
        <fullName evidence="2">Uncharacterized protein</fullName>
    </submittedName>
</protein>
<proteinExistence type="predicted"/>
<accession>A0A2T4Q267</accession>
<dbReference type="EMBL" id="PZEV01000007">
    <property type="protein sequence ID" value="PTI51888.1"/>
    <property type="molecule type" value="Genomic_DNA"/>
</dbReference>
<gene>
    <name evidence="2" type="ORF">BU085_03345</name>
</gene>
<feature type="transmembrane region" description="Helical" evidence="1">
    <location>
        <begin position="30"/>
        <end position="51"/>
    </location>
</feature>
<dbReference type="AlphaFoldDB" id="A0A2T4Q267"/>
<sequence length="68" mass="7808">MTLIWIGLLIVVAVVNKVIVNRLLQKRAQIFARIVATATTICAIILVYLLIKSLMPFVIERMDVFYHH</sequence>
<evidence type="ECO:0000313" key="2">
    <source>
        <dbReference type="EMBL" id="PTI51888.1"/>
    </source>
</evidence>
<evidence type="ECO:0000256" key="1">
    <source>
        <dbReference type="SAM" id="Phobius"/>
    </source>
</evidence>
<evidence type="ECO:0000313" key="3">
    <source>
        <dbReference type="Proteomes" id="UP000240717"/>
    </source>
</evidence>
<dbReference type="Proteomes" id="UP000240717">
    <property type="component" value="Unassembled WGS sequence"/>
</dbReference>
<keyword evidence="1" id="KW-0472">Membrane</keyword>
<keyword evidence="1" id="KW-1133">Transmembrane helix</keyword>
<dbReference type="RefSeq" id="WP_002450956.1">
    <property type="nucleotide sequence ID" value="NZ_CP054017.1"/>
</dbReference>
<dbReference type="STRING" id="1194526.A284_09745"/>